<sequence>MVGGVNPANLPKPRDTRGTTAEDPIVVEEEPSLPQQPSIGKRPVWPGQTDPSQLPRPTSEQILGSLLRQKNVFPVVVSLLRLLAPGAPSLASVPPNYPYYPYPYPYPYQVTPASSAPASWTRSQSPEQASLGGTSAGVSAPPLKRRKLNSVPAGAADWDVPYPFEEGQGPENYRMNWERERSKQLLADLVQLVKGAAQKAATKTWYQQQ</sequence>
<dbReference type="OrthoDB" id="3264780at2759"/>
<dbReference type="STRING" id="1328759.A0A5C2S890"/>
<dbReference type="EMBL" id="ML122267">
    <property type="protein sequence ID" value="RPD60063.1"/>
    <property type="molecule type" value="Genomic_DNA"/>
</dbReference>
<proteinExistence type="predicted"/>
<feature type="compositionally biased region" description="Polar residues" evidence="1">
    <location>
        <begin position="115"/>
        <end position="137"/>
    </location>
</feature>
<feature type="region of interest" description="Disordered" evidence="1">
    <location>
        <begin position="115"/>
        <end position="146"/>
    </location>
</feature>
<dbReference type="Proteomes" id="UP000313359">
    <property type="component" value="Unassembled WGS sequence"/>
</dbReference>
<dbReference type="AlphaFoldDB" id="A0A5C2S890"/>
<name>A0A5C2S890_9APHY</name>
<feature type="compositionally biased region" description="Polar residues" evidence="1">
    <location>
        <begin position="49"/>
        <end position="61"/>
    </location>
</feature>
<evidence type="ECO:0000313" key="2">
    <source>
        <dbReference type="EMBL" id="RPD60063.1"/>
    </source>
</evidence>
<evidence type="ECO:0000256" key="1">
    <source>
        <dbReference type="SAM" id="MobiDB-lite"/>
    </source>
</evidence>
<reference evidence="2" key="1">
    <citation type="journal article" date="2018" name="Genome Biol. Evol.">
        <title>Genomics and development of Lentinus tigrinus, a white-rot wood-decaying mushroom with dimorphic fruiting bodies.</title>
        <authorList>
            <person name="Wu B."/>
            <person name="Xu Z."/>
            <person name="Knudson A."/>
            <person name="Carlson A."/>
            <person name="Chen N."/>
            <person name="Kovaka S."/>
            <person name="LaButti K."/>
            <person name="Lipzen A."/>
            <person name="Pennachio C."/>
            <person name="Riley R."/>
            <person name="Schakwitz W."/>
            <person name="Umezawa K."/>
            <person name="Ohm R.A."/>
            <person name="Grigoriev I.V."/>
            <person name="Nagy L.G."/>
            <person name="Gibbons J."/>
            <person name="Hibbett D."/>
        </authorList>
    </citation>
    <scope>NUCLEOTIDE SEQUENCE [LARGE SCALE GENOMIC DNA]</scope>
    <source>
        <strain evidence="2">ALCF2SS1-6</strain>
    </source>
</reference>
<accession>A0A5C2S890</accession>
<organism evidence="2 3">
    <name type="scientific">Lentinus tigrinus ALCF2SS1-6</name>
    <dbReference type="NCBI Taxonomy" id="1328759"/>
    <lineage>
        <taxon>Eukaryota</taxon>
        <taxon>Fungi</taxon>
        <taxon>Dikarya</taxon>
        <taxon>Basidiomycota</taxon>
        <taxon>Agaricomycotina</taxon>
        <taxon>Agaricomycetes</taxon>
        <taxon>Polyporales</taxon>
        <taxon>Polyporaceae</taxon>
        <taxon>Lentinus</taxon>
    </lineage>
</organism>
<feature type="non-terminal residue" evidence="2">
    <location>
        <position position="209"/>
    </location>
</feature>
<feature type="region of interest" description="Disordered" evidence="1">
    <location>
        <begin position="1"/>
        <end position="61"/>
    </location>
</feature>
<gene>
    <name evidence="2" type="ORF">L227DRAFT_482691</name>
</gene>
<keyword evidence="3" id="KW-1185">Reference proteome</keyword>
<protein>
    <submittedName>
        <fullName evidence="2">Uncharacterized protein</fullName>
    </submittedName>
</protein>
<evidence type="ECO:0000313" key="3">
    <source>
        <dbReference type="Proteomes" id="UP000313359"/>
    </source>
</evidence>